<dbReference type="InterPro" id="IPR004130">
    <property type="entry name" value="Gpn"/>
</dbReference>
<dbReference type="CDD" id="cd00882">
    <property type="entry name" value="Ras_like_GTPase"/>
    <property type="match status" value="1"/>
</dbReference>
<evidence type="ECO:0000256" key="2">
    <source>
        <dbReference type="ARBA" id="ARBA00022741"/>
    </source>
</evidence>
<reference evidence="5 6" key="1">
    <citation type="submission" date="2018-09" db="EMBL/GenBank/DDBJ databases">
        <title>Complete genome sequence of Euzebya sp. DY32-46 isolated from seawater of Pacific Ocean.</title>
        <authorList>
            <person name="Xu L."/>
            <person name="Wu Y.-H."/>
            <person name="Xu X.-W."/>
        </authorList>
    </citation>
    <scope>NUCLEOTIDE SEQUENCE [LARGE SCALE GENOMIC DNA]</scope>
    <source>
        <strain evidence="5 6">DY32-46</strain>
        <plasmid evidence="6">pedy32-46i</plasmid>
    </source>
</reference>
<dbReference type="Gene3D" id="3.40.50.300">
    <property type="entry name" value="P-loop containing nucleotide triphosphate hydrolases"/>
    <property type="match status" value="1"/>
</dbReference>
<keyword evidence="4" id="KW-0342">GTP-binding</keyword>
<protein>
    <submittedName>
        <fullName evidence="5">Putative ATP/GTP-binding protein</fullName>
    </submittedName>
</protein>
<accession>A0A346Y6N0</accession>
<dbReference type="SUPFAM" id="SSF52540">
    <property type="entry name" value="P-loop containing nucleoside triphosphate hydrolases"/>
    <property type="match status" value="1"/>
</dbReference>
<sequence>MKTVKVVIAGGFAAGKTTFVKAVSDIRPFTTEAPITEASIGIDDAGVVSDRKTTTTVAMDFGRAPLNDNLWLYLFGTPGQERFKFMWNQLSVGALGAIVLLDTRRLEDSFMAVDYFESKGLPFVVAINCFDGIPTHSTEDVRNALDVPGDVPVMLIDARQKDHAKAALTELVKHGLARAQATQAAATG</sequence>
<keyword evidence="6" id="KW-1185">Reference proteome</keyword>
<dbReference type="AlphaFoldDB" id="A0A346Y6N0"/>
<dbReference type="GO" id="GO:0005525">
    <property type="term" value="F:GTP binding"/>
    <property type="evidence" value="ECO:0007669"/>
    <property type="project" value="UniProtKB-KW"/>
</dbReference>
<evidence type="ECO:0000313" key="5">
    <source>
        <dbReference type="EMBL" id="AXV10127.1"/>
    </source>
</evidence>
<dbReference type="Proteomes" id="UP000264006">
    <property type="component" value="Plasmid pEDY32-46I"/>
</dbReference>
<proteinExistence type="inferred from homology"/>
<keyword evidence="2" id="KW-0547">Nucleotide-binding</keyword>
<comment type="similarity">
    <text evidence="1">Belongs to the GPN-loop GTPase family.</text>
</comment>
<evidence type="ECO:0000256" key="3">
    <source>
        <dbReference type="ARBA" id="ARBA00022801"/>
    </source>
</evidence>
<keyword evidence="3" id="KW-0378">Hydrolase</keyword>
<dbReference type="InterPro" id="IPR052705">
    <property type="entry name" value="Gliding_Motility_GTPase"/>
</dbReference>
<dbReference type="KEGG" id="euz:DVS28_b0357"/>
<dbReference type="PANTHER" id="PTHR42708:SF1">
    <property type="entry name" value="GLIDING MOTILITY PROTEIN MGLA"/>
    <property type="match status" value="1"/>
</dbReference>
<organism evidence="5 6">
    <name type="scientific">Euzebya pacifica</name>
    <dbReference type="NCBI Taxonomy" id="1608957"/>
    <lineage>
        <taxon>Bacteria</taxon>
        <taxon>Bacillati</taxon>
        <taxon>Actinomycetota</taxon>
        <taxon>Nitriliruptoria</taxon>
        <taxon>Euzebyales</taxon>
    </lineage>
</organism>
<name>A0A346Y6N0_9ACTN</name>
<keyword evidence="5" id="KW-0614">Plasmid</keyword>
<gene>
    <name evidence="5" type="ORF">DVS28_b0357</name>
</gene>
<dbReference type="PANTHER" id="PTHR42708">
    <property type="entry name" value="ATP/GTP-BINDING PROTEIN-RELATED"/>
    <property type="match status" value="1"/>
</dbReference>
<dbReference type="InterPro" id="IPR027417">
    <property type="entry name" value="P-loop_NTPase"/>
</dbReference>
<dbReference type="GO" id="GO:0016787">
    <property type="term" value="F:hydrolase activity"/>
    <property type="evidence" value="ECO:0007669"/>
    <property type="project" value="UniProtKB-KW"/>
</dbReference>
<dbReference type="Pfam" id="PF03029">
    <property type="entry name" value="ATP_bind_1"/>
    <property type="match status" value="1"/>
</dbReference>
<evidence type="ECO:0000256" key="1">
    <source>
        <dbReference type="ARBA" id="ARBA00005290"/>
    </source>
</evidence>
<evidence type="ECO:0000256" key="4">
    <source>
        <dbReference type="ARBA" id="ARBA00023134"/>
    </source>
</evidence>
<geneLocation type="plasmid" evidence="6">
    <name>pedy32-46i</name>
</geneLocation>
<evidence type="ECO:0000313" key="6">
    <source>
        <dbReference type="Proteomes" id="UP000264006"/>
    </source>
</evidence>
<dbReference type="EMBL" id="CP031166">
    <property type="protein sequence ID" value="AXV10127.1"/>
    <property type="molecule type" value="Genomic_DNA"/>
</dbReference>